<dbReference type="EMBL" id="JACIIV010000008">
    <property type="protein sequence ID" value="MBB6227114.1"/>
    <property type="molecule type" value="Genomic_DNA"/>
</dbReference>
<evidence type="ECO:0008006" key="4">
    <source>
        <dbReference type="Google" id="ProtNLM"/>
    </source>
</evidence>
<keyword evidence="1" id="KW-0732">Signal</keyword>
<dbReference type="Proteomes" id="UP000538147">
    <property type="component" value="Unassembled WGS sequence"/>
</dbReference>
<evidence type="ECO:0000256" key="1">
    <source>
        <dbReference type="SAM" id="SignalP"/>
    </source>
</evidence>
<comment type="caution">
    <text evidence="2">The sequence shown here is derived from an EMBL/GenBank/DDBJ whole genome shotgun (WGS) entry which is preliminary data.</text>
</comment>
<organism evidence="2 3">
    <name type="scientific">Polymorphobacter multimanifer</name>
    <dbReference type="NCBI Taxonomy" id="1070431"/>
    <lineage>
        <taxon>Bacteria</taxon>
        <taxon>Pseudomonadati</taxon>
        <taxon>Pseudomonadota</taxon>
        <taxon>Alphaproteobacteria</taxon>
        <taxon>Sphingomonadales</taxon>
        <taxon>Sphingosinicellaceae</taxon>
        <taxon>Polymorphobacter</taxon>
    </lineage>
</organism>
<dbReference type="RefSeq" id="WP_184197104.1">
    <property type="nucleotide sequence ID" value="NZ_JACIIV010000008.1"/>
</dbReference>
<name>A0A841L3B9_9SPHN</name>
<sequence>MKSALLALALLVAAPAHAAAEDSFREGRWAEAAREGRAEATVQSLIYAGRANLWLAGYETTEKARAEALIAAAERDFDAALAKAPSNVDARLQKAVAIGYRAKLAKSPGLAKDSRNRFVAIRDANPENPLAWSAVAGWHGGAVASLGGFMAGTVLGAKASEFEAGFARVFQLAPRNPAYRTLYAIGLLDLTPRNAAKASTALKGIETLPAADAFERSLRDQGARVAAALAKGDAKAAQTLARRLSAFGTLA</sequence>
<reference evidence="2 3" key="1">
    <citation type="submission" date="2020-08" db="EMBL/GenBank/DDBJ databases">
        <title>Genomic Encyclopedia of Type Strains, Phase IV (KMG-IV): sequencing the most valuable type-strain genomes for metagenomic binning, comparative biology and taxonomic classification.</title>
        <authorList>
            <person name="Goeker M."/>
        </authorList>
    </citation>
    <scope>NUCLEOTIDE SEQUENCE [LARGE SCALE GENOMIC DNA]</scope>
    <source>
        <strain evidence="2 3">DSM 102189</strain>
    </source>
</reference>
<accession>A0A841L3B9</accession>
<keyword evidence="3" id="KW-1185">Reference proteome</keyword>
<evidence type="ECO:0000313" key="3">
    <source>
        <dbReference type="Proteomes" id="UP000538147"/>
    </source>
</evidence>
<feature type="signal peptide" evidence="1">
    <location>
        <begin position="1"/>
        <end position="18"/>
    </location>
</feature>
<feature type="chain" id="PRO_5032748573" description="Tetratricopeptide repeat protein" evidence="1">
    <location>
        <begin position="19"/>
        <end position="251"/>
    </location>
</feature>
<gene>
    <name evidence="2" type="ORF">FHS79_001278</name>
</gene>
<proteinExistence type="predicted"/>
<evidence type="ECO:0000313" key="2">
    <source>
        <dbReference type="EMBL" id="MBB6227114.1"/>
    </source>
</evidence>
<dbReference type="AlphaFoldDB" id="A0A841L3B9"/>
<protein>
    <recommendedName>
        <fullName evidence="4">Tetratricopeptide repeat protein</fullName>
    </recommendedName>
</protein>